<gene>
    <name evidence="2" type="ORF">TorRG33x02_241410</name>
</gene>
<sequence length="441" mass="50739">MENEFGDHSQNDIENPSTPLVISLGLELENLSPLSSKRSIYRVPGRLRVVNEKAYTPQVVSIGPLHHGKQRLKAMEDDKKRYLSAYLKRTDVLLQYYIDIVQEKEAELRSCYAEPIGFSSDEFVKIVLVDAAFLIELLLRNYFREIQDEHDDHIFNKPWMLQDIWSDMRLLENQLPLFILEDLFDPQRISAPSHDGERLSIIKLSHDFFKELMHFEATEDNLKCISSSGVEHFVDFLRKIYVPLKPKSEEVKLKSLNVPSITELHRAGVKFKARSNNNLFDIHFSKGILEIPKLTISDETELTIRNLLAFEQCHYTNNYLNDYVVIIDRLVNTPKDVDLLVKYGIVENRLGDSSQGATLINKLADGATLDSNNFYFAEVSENLCDYCRTSWHKWRANLKQNYFHTPWAVVSVIAAVLLIILTIIQAICSVVSVTVKDSPPH</sequence>
<dbReference type="PANTHER" id="PTHR31170">
    <property type="entry name" value="BNAC04G53230D PROTEIN"/>
    <property type="match status" value="1"/>
</dbReference>
<dbReference type="PANTHER" id="PTHR31170:SF17">
    <property type="match status" value="1"/>
</dbReference>
<dbReference type="EMBL" id="JXTC01000248">
    <property type="protein sequence ID" value="PON76956.1"/>
    <property type="molecule type" value="Genomic_DNA"/>
</dbReference>
<keyword evidence="1" id="KW-0472">Membrane</keyword>
<accession>A0A2P5DUJ5</accession>
<dbReference type="Pfam" id="PF03140">
    <property type="entry name" value="DUF247"/>
    <property type="match status" value="1"/>
</dbReference>
<keyword evidence="1" id="KW-0812">Transmembrane</keyword>
<evidence type="ECO:0000313" key="3">
    <source>
        <dbReference type="Proteomes" id="UP000237000"/>
    </source>
</evidence>
<dbReference type="OrthoDB" id="672127at2759"/>
<dbReference type="InterPro" id="IPR004158">
    <property type="entry name" value="DUF247_pln"/>
</dbReference>
<dbReference type="FunCoup" id="A0A2P5DUJ5">
    <property type="interactions" value="143"/>
</dbReference>
<evidence type="ECO:0000313" key="2">
    <source>
        <dbReference type="EMBL" id="PON76956.1"/>
    </source>
</evidence>
<keyword evidence="1" id="KW-1133">Transmembrane helix</keyword>
<organism evidence="2 3">
    <name type="scientific">Trema orientale</name>
    <name type="common">Charcoal tree</name>
    <name type="synonym">Celtis orientalis</name>
    <dbReference type="NCBI Taxonomy" id="63057"/>
    <lineage>
        <taxon>Eukaryota</taxon>
        <taxon>Viridiplantae</taxon>
        <taxon>Streptophyta</taxon>
        <taxon>Embryophyta</taxon>
        <taxon>Tracheophyta</taxon>
        <taxon>Spermatophyta</taxon>
        <taxon>Magnoliopsida</taxon>
        <taxon>eudicotyledons</taxon>
        <taxon>Gunneridae</taxon>
        <taxon>Pentapetalae</taxon>
        <taxon>rosids</taxon>
        <taxon>fabids</taxon>
        <taxon>Rosales</taxon>
        <taxon>Cannabaceae</taxon>
        <taxon>Trema</taxon>
    </lineage>
</organism>
<dbReference type="InParanoid" id="A0A2P5DUJ5"/>
<feature type="transmembrane region" description="Helical" evidence="1">
    <location>
        <begin position="407"/>
        <end position="435"/>
    </location>
</feature>
<name>A0A2P5DUJ5_TREOI</name>
<dbReference type="Proteomes" id="UP000237000">
    <property type="component" value="Unassembled WGS sequence"/>
</dbReference>
<dbReference type="STRING" id="63057.A0A2P5DUJ5"/>
<comment type="caution">
    <text evidence="2">The sequence shown here is derived from an EMBL/GenBank/DDBJ whole genome shotgun (WGS) entry which is preliminary data.</text>
</comment>
<protein>
    <submittedName>
        <fullName evidence="2">Uncharacterized protein</fullName>
    </submittedName>
</protein>
<dbReference type="AlphaFoldDB" id="A0A2P5DUJ5"/>
<evidence type="ECO:0000256" key="1">
    <source>
        <dbReference type="SAM" id="Phobius"/>
    </source>
</evidence>
<keyword evidence="3" id="KW-1185">Reference proteome</keyword>
<proteinExistence type="predicted"/>
<reference evidence="3" key="1">
    <citation type="submission" date="2016-06" db="EMBL/GenBank/DDBJ databases">
        <title>Parallel loss of symbiosis genes in relatives of nitrogen-fixing non-legume Parasponia.</title>
        <authorList>
            <person name="Van Velzen R."/>
            <person name="Holmer R."/>
            <person name="Bu F."/>
            <person name="Rutten L."/>
            <person name="Van Zeijl A."/>
            <person name="Liu W."/>
            <person name="Santuari L."/>
            <person name="Cao Q."/>
            <person name="Sharma T."/>
            <person name="Shen D."/>
            <person name="Roswanjaya Y."/>
            <person name="Wardhani T."/>
            <person name="Kalhor M.S."/>
            <person name="Jansen J."/>
            <person name="Van den Hoogen J."/>
            <person name="Gungor B."/>
            <person name="Hartog M."/>
            <person name="Hontelez J."/>
            <person name="Verver J."/>
            <person name="Yang W.-C."/>
            <person name="Schijlen E."/>
            <person name="Repin R."/>
            <person name="Schilthuizen M."/>
            <person name="Schranz E."/>
            <person name="Heidstra R."/>
            <person name="Miyata K."/>
            <person name="Fedorova E."/>
            <person name="Kohlen W."/>
            <person name="Bisseling T."/>
            <person name="Smit S."/>
            <person name="Geurts R."/>
        </authorList>
    </citation>
    <scope>NUCLEOTIDE SEQUENCE [LARGE SCALE GENOMIC DNA]</scope>
    <source>
        <strain evidence="3">cv. RG33-2</strain>
    </source>
</reference>